<dbReference type="Pfam" id="PF19573">
    <property type="entry name" value="DUF6089"/>
    <property type="match status" value="1"/>
</dbReference>
<dbReference type="InterPro" id="IPR011250">
    <property type="entry name" value="OMP/PagP_B-barrel"/>
</dbReference>
<keyword evidence="4" id="KW-1185">Reference proteome</keyword>
<evidence type="ECO:0000313" key="3">
    <source>
        <dbReference type="EMBL" id="NOU61450.1"/>
    </source>
</evidence>
<reference evidence="3 4" key="1">
    <citation type="submission" date="2018-12" db="EMBL/GenBank/DDBJ databases">
        <title>Marinifilum JC070 sp. nov., a marine bacterium isolated from Yongle Blue Hole in the South China Sea.</title>
        <authorList>
            <person name="Fu T."/>
        </authorList>
    </citation>
    <scope>NUCLEOTIDE SEQUENCE [LARGE SCALE GENOMIC DNA]</scope>
    <source>
        <strain evidence="3 4">JC070</strain>
    </source>
</reference>
<comment type="caution">
    <text evidence="3">The sequence shown here is derived from an EMBL/GenBank/DDBJ whole genome shotgun (WGS) entry which is preliminary data.</text>
</comment>
<name>A0ABX1WZA0_9BACT</name>
<accession>A0ABX1WZA0</accession>
<keyword evidence="1" id="KW-1133">Transmembrane helix</keyword>
<sequence>MKFGTVHPLLSKAFELVQGFQHCSQVKNKFVFMRRLIFGILFFVVCNTAYSQTKAELGFYGGVAYYMGDINPTYHFYSSSVAIGGIYRYNFNSRYSLRASMLFAGLKGDDLDAKNFYQQNRGASFDTDLVDLSLQAEFNFQPFWAPAKSRTKKLVPYVTAGIGYIAPSSTESSFTIPMGAGLKYNLGGRWTAALEWSFRKTFTDNLDHLDDPNNFNESNLMHNNDWASFFGIMFSYKLFPDNEECHSYGRLVK</sequence>
<dbReference type="SUPFAM" id="SSF56925">
    <property type="entry name" value="OMPA-like"/>
    <property type="match status" value="1"/>
</dbReference>
<evidence type="ECO:0000259" key="2">
    <source>
        <dbReference type="Pfam" id="PF19573"/>
    </source>
</evidence>
<dbReference type="InterPro" id="IPR045743">
    <property type="entry name" value="DUF6089"/>
</dbReference>
<gene>
    <name evidence="3" type="ORF">ELS83_16725</name>
</gene>
<protein>
    <submittedName>
        <fullName evidence="3">Porin family protein</fullName>
    </submittedName>
</protein>
<evidence type="ECO:0000256" key="1">
    <source>
        <dbReference type="SAM" id="Phobius"/>
    </source>
</evidence>
<feature type="transmembrane region" description="Helical" evidence="1">
    <location>
        <begin position="73"/>
        <end position="91"/>
    </location>
</feature>
<dbReference type="EMBL" id="RZNH01000034">
    <property type="protein sequence ID" value="NOU61450.1"/>
    <property type="molecule type" value="Genomic_DNA"/>
</dbReference>
<feature type="domain" description="DUF6089" evidence="2">
    <location>
        <begin position="35"/>
        <end position="238"/>
    </location>
</feature>
<feature type="transmembrane region" description="Helical" evidence="1">
    <location>
        <begin position="36"/>
        <end position="53"/>
    </location>
</feature>
<proteinExistence type="predicted"/>
<keyword evidence="1" id="KW-0472">Membrane</keyword>
<dbReference type="Proteomes" id="UP000732105">
    <property type="component" value="Unassembled WGS sequence"/>
</dbReference>
<keyword evidence="1" id="KW-0812">Transmembrane</keyword>
<organism evidence="3 4">
    <name type="scientific">Marinifilum caeruleilacunae</name>
    <dbReference type="NCBI Taxonomy" id="2499076"/>
    <lineage>
        <taxon>Bacteria</taxon>
        <taxon>Pseudomonadati</taxon>
        <taxon>Bacteroidota</taxon>
        <taxon>Bacteroidia</taxon>
        <taxon>Marinilabiliales</taxon>
        <taxon>Marinifilaceae</taxon>
    </lineage>
</organism>
<evidence type="ECO:0000313" key="4">
    <source>
        <dbReference type="Proteomes" id="UP000732105"/>
    </source>
</evidence>
<dbReference type="Gene3D" id="2.40.160.20">
    <property type="match status" value="1"/>
</dbReference>